<keyword evidence="4 7" id="KW-0560">Oxidoreductase</keyword>
<dbReference type="AlphaFoldDB" id="A0A7W6NL40"/>
<keyword evidence="2" id="KW-0285">Flavoprotein</keyword>
<dbReference type="SUPFAM" id="SSF51905">
    <property type="entry name" value="FAD/NAD(P)-binding domain"/>
    <property type="match status" value="1"/>
</dbReference>
<keyword evidence="5" id="KW-0503">Monooxygenase</keyword>
<evidence type="ECO:0000313" key="8">
    <source>
        <dbReference type="Proteomes" id="UP000528286"/>
    </source>
</evidence>
<dbReference type="Pfam" id="PF01494">
    <property type="entry name" value="FAD_binding_3"/>
    <property type="match status" value="1"/>
</dbReference>
<evidence type="ECO:0000256" key="1">
    <source>
        <dbReference type="ARBA" id="ARBA00001974"/>
    </source>
</evidence>
<dbReference type="PANTHER" id="PTHR13789:SF318">
    <property type="entry name" value="GERANYLGERANYL DIPHOSPHATE REDUCTASE"/>
    <property type="match status" value="1"/>
</dbReference>
<accession>A0A7W6NL40</accession>
<dbReference type="PANTHER" id="PTHR13789">
    <property type="entry name" value="MONOOXYGENASE"/>
    <property type="match status" value="1"/>
</dbReference>
<gene>
    <name evidence="7" type="ORF">GGR23_002129</name>
</gene>
<evidence type="ECO:0000256" key="4">
    <source>
        <dbReference type="ARBA" id="ARBA00023002"/>
    </source>
</evidence>
<dbReference type="Gene3D" id="3.50.50.60">
    <property type="entry name" value="FAD/NAD(P)-binding domain"/>
    <property type="match status" value="1"/>
</dbReference>
<comment type="cofactor">
    <cofactor evidence="1">
        <name>FAD</name>
        <dbReference type="ChEBI" id="CHEBI:57692"/>
    </cofactor>
</comment>
<reference evidence="7 8" key="1">
    <citation type="submission" date="2020-08" db="EMBL/GenBank/DDBJ databases">
        <title>Genomic Encyclopedia of Type Strains, Phase IV (KMG-IV): sequencing the most valuable type-strain genomes for metagenomic binning, comparative biology and taxonomic classification.</title>
        <authorList>
            <person name="Goeker M."/>
        </authorList>
    </citation>
    <scope>NUCLEOTIDE SEQUENCE [LARGE SCALE GENOMIC DNA]</scope>
    <source>
        <strain evidence="7 8">DSM 29853</strain>
    </source>
</reference>
<dbReference type="EC" id="1.14.13.1" evidence="7"/>
<name>A0A7W6NL40_9HYPH</name>
<evidence type="ECO:0000259" key="6">
    <source>
        <dbReference type="Pfam" id="PF01494"/>
    </source>
</evidence>
<dbReference type="InterPro" id="IPR002938">
    <property type="entry name" value="FAD-bd"/>
</dbReference>
<evidence type="ECO:0000256" key="3">
    <source>
        <dbReference type="ARBA" id="ARBA00022827"/>
    </source>
</evidence>
<sequence length="387" mass="41802">MPVQSVAIVGAGIAGLALALSLARRGISSEILEQAEELREVGAGLQLSPNATRVLEAIGLLDDLRRKWTEPQSVDLASGLSMKRLVNIPLGEAAVARWGAPYAVVHRATLQGALLQAVRREPLCRLHLATRLQPKTPADIARHCLTKPDVVVGADGVWSQTRNLVPGAPKSRFSGNVAWRIVVPFAKAPAELPRERVTAFMGPGAHLVCYPLADAGGFNLVAITGGFDPGETWEARAESGRAIALRDLFGRWHPVLSSLMGRGENLLYWPLCQATDGAWHNGRDTVLLGDAAHAMMPFMAQGAASALEDALVLAEALATLPAPEALRAFEENRKPRAMRLKERAEFNRRVYHAAGPLRLGRDLALSLRPASAFVRDLDWIYGYRAGL</sequence>
<comment type="caution">
    <text evidence="7">The sequence shown here is derived from an EMBL/GenBank/DDBJ whole genome shotgun (WGS) entry which is preliminary data.</text>
</comment>
<feature type="domain" description="FAD-binding" evidence="6">
    <location>
        <begin position="5"/>
        <end position="343"/>
    </location>
</feature>
<dbReference type="EMBL" id="JACIEZ010000003">
    <property type="protein sequence ID" value="MBB4064942.1"/>
    <property type="molecule type" value="Genomic_DNA"/>
</dbReference>
<evidence type="ECO:0000313" key="7">
    <source>
        <dbReference type="EMBL" id="MBB4064942.1"/>
    </source>
</evidence>
<keyword evidence="8" id="KW-1185">Reference proteome</keyword>
<proteinExistence type="predicted"/>
<protein>
    <submittedName>
        <fullName evidence="7">Salicylate hydroxylase</fullName>
        <ecNumber evidence="7">1.14.13.1</ecNumber>
    </submittedName>
</protein>
<dbReference type="PRINTS" id="PR00420">
    <property type="entry name" value="RNGMNOXGNASE"/>
</dbReference>
<evidence type="ECO:0000256" key="5">
    <source>
        <dbReference type="ARBA" id="ARBA00023033"/>
    </source>
</evidence>
<organism evidence="7 8">
    <name type="scientific">Gellertiella hungarica</name>
    <dbReference type="NCBI Taxonomy" id="1572859"/>
    <lineage>
        <taxon>Bacteria</taxon>
        <taxon>Pseudomonadati</taxon>
        <taxon>Pseudomonadota</taxon>
        <taxon>Alphaproteobacteria</taxon>
        <taxon>Hyphomicrobiales</taxon>
        <taxon>Rhizobiaceae</taxon>
        <taxon>Gellertiella</taxon>
    </lineage>
</organism>
<evidence type="ECO:0000256" key="2">
    <source>
        <dbReference type="ARBA" id="ARBA00022630"/>
    </source>
</evidence>
<dbReference type="GO" id="GO:0071949">
    <property type="term" value="F:FAD binding"/>
    <property type="evidence" value="ECO:0007669"/>
    <property type="project" value="InterPro"/>
</dbReference>
<keyword evidence="3" id="KW-0274">FAD</keyword>
<dbReference type="GO" id="GO:0018658">
    <property type="term" value="F:salicylate 1-monooxygenase activity"/>
    <property type="evidence" value="ECO:0007669"/>
    <property type="project" value="UniProtKB-EC"/>
</dbReference>
<dbReference type="RefSeq" id="WP_183366231.1">
    <property type="nucleotide sequence ID" value="NZ_JACIEZ010000003.1"/>
</dbReference>
<dbReference type="InterPro" id="IPR036188">
    <property type="entry name" value="FAD/NAD-bd_sf"/>
</dbReference>
<dbReference type="InterPro" id="IPR050493">
    <property type="entry name" value="FAD-dep_Monooxygenase_BioMet"/>
</dbReference>
<dbReference type="SUPFAM" id="SSF54373">
    <property type="entry name" value="FAD-linked reductases, C-terminal domain"/>
    <property type="match status" value="1"/>
</dbReference>
<dbReference type="Proteomes" id="UP000528286">
    <property type="component" value="Unassembled WGS sequence"/>
</dbReference>